<comment type="catalytic activity">
    <reaction evidence="8">
        <text>L-tryptophan + O2 = indole-3-acetamide + CO2 + H2O</text>
        <dbReference type="Rhea" id="RHEA:16165"/>
        <dbReference type="ChEBI" id="CHEBI:15377"/>
        <dbReference type="ChEBI" id="CHEBI:15379"/>
        <dbReference type="ChEBI" id="CHEBI:16031"/>
        <dbReference type="ChEBI" id="CHEBI:16526"/>
        <dbReference type="ChEBI" id="CHEBI:57912"/>
        <dbReference type="EC" id="1.13.12.3"/>
    </reaction>
</comment>
<comment type="pathway">
    <text evidence="2">Plant hormone metabolism; auxin biosynthesis.</text>
</comment>
<dbReference type="InterPro" id="IPR050281">
    <property type="entry name" value="Flavin_monoamine_oxidase"/>
</dbReference>
<accession>A0A3M0D7L8</accession>
<dbReference type="EC" id="1.13.12.3" evidence="4"/>
<evidence type="ECO:0000256" key="5">
    <source>
        <dbReference type="ARBA" id="ARBA00017871"/>
    </source>
</evidence>
<dbReference type="GO" id="GO:0009851">
    <property type="term" value="P:auxin biosynthetic process"/>
    <property type="evidence" value="ECO:0007669"/>
    <property type="project" value="UniProtKB-KW"/>
</dbReference>
<dbReference type="PANTHER" id="PTHR10742">
    <property type="entry name" value="FLAVIN MONOAMINE OXIDASE"/>
    <property type="match status" value="1"/>
</dbReference>
<feature type="region of interest" description="Disordered" evidence="10">
    <location>
        <begin position="1"/>
        <end position="26"/>
    </location>
</feature>
<dbReference type="InterPro" id="IPR002937">
    <property type="entry name" value="Amino_oxidase"/>
</dbReference>
<dbReference type="PROSITE" id="PS51318">
    <property type="entry name" value="TAT"/>
    <property type="match status" value="1"/>
</dbReference>
<gene>
    <name evidence="12" type="ORF">BXY39_0756</name>
</gene>
<keyword evidence="13" id="KW-1185">Reference proteome</keyword>
<comment type="cofactor">
    <cofactor evidence="1">
        <name>FAD</name>
        <dbReference type="ChEBI" id="CHEBI:57692"/>
    </cofactor>
</comment>
<dbReference type="EMBL" id="REFR01000009">
    <property type="protein sequence ID" value="RMB12263.1"/>
    <property type="molecule type" value="Genomic_DNA"/>
</dbReference>
<dbReference type="InterPro" id="IPR006311">
    <property type="entry name" value="TAT_signal"/>
</dbReference>
<keyword evidence="7" id="KW-0073">Auxin biosynthesis</keyword>
<sequence>MKSPNRPSNRKPALKPTLKPALQPAPHATRRAVLKGLGLLGAAGLLPAPGLIARAAGETDVIIVGAGLSGLNAALLLEDMGLRVTVLEARGRVGGRILSRPDLPGAPELGGQSIGVGYARILSAMDDYGLMPRAAVRAPRVDPVIHLRGRTIQGRDIWTAADENPFAGDGRGLYPWEHLRRTLTPLNPLSDIESWMDPANAAHDISLGDTLAAHGLSPRQIAVSAGINPTYGNGPYQISALLHFQNMTWLKHQLSFMQPDKPPTLQVDGGNSRIPAAMAAALKGDIRLNSEVAGIDRDPGGVTLALRDGTRLTARAALLTVPLPALAAMAFNQPLAGAQAAACQAVPYSPVVQTFFRIPDGLVDDPRLAAFAWTDTLAGRLMTERGADGRPRLLKSWAVGQAARYLDRQPRDAVAGHARAAIAAIYPDIAAALEPLHVWSWQRDPFAGGTYAAWGAGQMARYAPSVAAPAGRLFFAGEHTARLDRGMEGAMESGERAALEIADMLEG</sequence>
<feature type="domain" description="Amine oxidase" evidence="11">
    <location>
        <begin position="68"/>
        <end position="501"/>
    </location>
</feature>
<evidence type="ECO:0000256" key="7">
    <source>
        <dbReference type="ARBA" id="ARBA00023070"/>
    </source>
</evidence>
<dbReference type="AlphaFoldDB" id="A0A3M0D7L8"/>
<dbReference type="Pfam" id="PF01593">
    <property type="entry name" value="Amino_oxidase"/>
    <property type="match status" value="1"/>
</dbReference>
<evidence type="ECO:0000256" key="2">
    <source>
        <dbReference type="ARBA" id="ARBA00004814"/>
    </source>
</evidence>
<evidence type="ECO:0000256" key="1">
    <source>
        <dbReference type="ARBA" id="ARBA00001974"/>
    </source>
</evidence>
<dbReference type="Proteomes" id="UP000271227">
    <property type="component" value="Unassembled WGS sequence"/>
</dbReference>
<keyword evidence="6" id="KW-0560">Oxidoreductase</keyword>
<feature type="binding site" evidence="9">
    <location>
        <position position="292"/>
    </location>
    <ligand>
        <name>FAD</name>
        <dbReference type="ChEBI" id="CHEBI:57692"/>
    </ligand>
</feature>
<reference evidence="12 13" key="1">
    <citation type="submission" date="2018-10" db="EMBL/GenBank/DDBJ databases">
        <title>Genomic Encyclopedia of Archaeal and Bacterial Type Strains, Phase II (KMG-II): from individual species to whole genera.</title>
        <authorList>
            <person name="Goeker M."/>
        </authorList>
    </citation>
    <scope>NUCLEOTIDE SEQUENCE [LARGE SCALE GENOMIC DNA]</scope>
    <source>
        <strain evidence="12 13">DSM 25217</strain>
    </source>
</reference>
<evidence type="ECO:0000256" key="3">
    <source>
        <dbReference type="ARBA" id="ARBA00005833"/>
    </source>
</evidence>
<dbReference type="InterPro" id="IPR001613">
    <property type="entry name" value="Flavin_amine_oxidase"/>
</dbReference>
<name>A0A3M0D7L8_9PROT</name>
<dbReference type="RefSeq" id="WP_170163596.1">
    <property type="nucleotide sequence ID" value="NZ_REFR01000009.1"/>
</dbReference>
<dbReference type="InParanoid" id="A0A3M0D7L8"/>
<feature type="binding site" evidence="9">
    <location>
        <begin position="88"/>
        <end position="89"/>
    </location>
    <ligand>
        <name>FAD</name>
        <dbReference type="ChEBI" id="CHEBI:57692"/>
    </ligand>
</feature>
<evidence type="ECO:0000256" key="10">
    <source>
        <dbReference type="SAM" id="MobiDB-lite"/>
    </source>
</evidence>
<feature type="binding site" evidence="9">
    <location>
        <position position="478"/>
    </location>
    <ligand>
        <name>FAD</name>
        <dbReference type="ChEBI" id="CHEBI:57692"/>
    </ligand>
</feature>
<evidence type="ECO:0000256" key="6">
    <source>
        <dbReference type="ARBA" id="ARBA00023002"/>
    </source>
</evidence>
<feature type="binding site" evidence="9">
    <location>
        <position position="69"/>
    </location>
    <ligand>
        <name>FAD</name>
        <dbReference type="ChEBI" id="CHEBI:57692"/>
    </ligand>
</feature>
<comment type="similarity">
    <text evidence="3">Belongs to the tryptophan 2-monooxygenase family.</text>
</comment>
<dbReference type="Gene3D" id="3.50.50.60">
    <property type="entry name" value="FAD/NAD(P)-binding domain"/>
    <property type="match status" value="1"/>
</dbReference>
<proteinExistence type="inferred from homology"/>
<dbReference type="PANTHER" id="PTHR10742:SF410">
    <property type="entry name" value="LYSINE-SPECIFIC HISTONE DEMETHYLASE 2"/>
    <property type="match status" value="1"/>
</dbReference>
<dbReference type="Gene3D" id="3.90.660.10">
    <property type="match status" value="1"/>
</dbReference>
<dbReference type="Gene3D" id="1.10.405.10">
    <property type="entry name" value="Guanine Nucleotide Dissociation Inhibitor, domain 1"/>
    <property type="match status" value="1"/>
</dbReference>
<evidence type="ECO:0000256" key="9">
    <source>
        <dbReference type="PIRSR" id="PIRSR601613-1"/>
    </source>
</evidence>
<dbReference type="PRINTS" id="PR00757">
    <property type="entry name" value="AMINEOXDASEF"/>
</dbReference>
<evidence type="ECO:0000256" key="4">
    <source>
        <dbReference type="ARBA" id="ARBA00012535"/>
    </source>
</evidence>
<comment type="caution">
    <text evidence="12">The sequence shown here is derived from an EMBL/GenBank/DDBJ whole genome shotgun (WGS) entry which is preliminary data.</text>
</comment>
<dbReference type="GO" id="GO:0050361">
    <property type="term" value="F:tryptophan 2-monooxygenase activity"/>
    <property type="evidence" value="ECO:0007669"/>
    <property type="project" value="UniProtKB-EC"/>
</dbReference>
<evidence type="ECO:0000313" key="13">
    <source>
        <dbReference type="Proteomes" id="UP000271227"/>
    </source>
</evidence>
<evidence type="ECO:0000313" key="12">
    <source>
        <dbReference type="EMBL" id="RMB12263.1"/>
    </source>
</evidence>
<dbReference type="SUPFAM" id="SSF54373">
    <property type="entry name" value="FAD-linked reductases, C-terminal domain"/>
    <property type="match status" value="1"/>
</dbReference>
<protein>
    <recommendedName>
        <fullName evidence="5">Tryptophan 2-monooxygenase</fullName>
        <ecNumber evidence="4">1.13.12.3</ecNumber>
    </recommendedName>
</protein>
<evidence type="ECO:0000259" key="11">
    <source>
        <dbReference type="Pfam" id="PF01593"/>
    </source>
</evidence>
<evidence type="ECO:0000256" key="8">
    <source>
        <dbReference type="ARBA" id="ARBA00047321"/>
    </source>
</evidence>
<organism evidence="12 13">
    <name type="scientific">Eilatimonas milleporae</name>
    <dbReference type="NCBI Taxonomy" id="911205"/>
    <lineage>
        <taxon>Bacteria</taxon>
        <taxon>Pseudomonadati</taxon>
        <taxon>Pseudomonadota</taxon>
        <taxon>Alphaproteobacteria</taxon>
        <taxon>Kordiimonadales</taxon>
        <taxon>Kordiimonadaceae</taxon>
        <taxon>Eilatimonas</taxon>
    </lineage>
</organism>
<dbReference type="SUPFAM" id="SSF51905">
    <property type="entry name" value="FAD/NAD(P)-binding domain"/>
    <property type="match status" value="1"/>
</dbReference>
<dbReference type="InterPro" id="IPR036188">
    <property type="entry name" value="FAD/NAD-bd_sf"/>
</dbReference>